<gene>
    <name evidence="2" type="ORF">TSPGSL018_26536</name>
</gene>
<feature type="compositionally biased region" description="Low complexity" evidence="1">
    <location>
        <begin position="13"/>
        <end position="27"/>
    </location>
</feature>
<protein>
    <submittedName>
        <fullName evidence="2">Uncharacterized protein</fullName>
    </submittedName>
</protein>
<dbReference type="EMBL" id="GBEZ01025787">
    <property type="protein sequence ID" value="JAC61342.1"/>
    <property type="molecule type" value="Transcribed_RNA"/>
</dbReference>
<accession>A0A061QL00</accession>
<feature type="non-terminal residue" evidence="2">
    <location>
        <position position="1"/>
    </location>
</feature>
<feature type="region of interest" description="Disordered" evidence="1">
    <location>
        <begin position="1"/>
        <end position="61"/>
    </location>
</feature>
<organism evidence="2">
    <name type="scientific">Tetraselmis sp. GSL018</name>
    <dbReference type="NCBI Taxonomy" id="582737"/>
    <lineage>
        <taxon>Eukaryota</taxon>
        <taxon>Viridiplantae</taxon>
        <taxon>Chlorophyta</taxon>
        <taxon>core chlorophytes</taxon>
        <taxon>Chlorodendrophyceae</taxon>
        <taxon>Chlorodendrales</taxon>
        <taxon>Chlorodendraceae</taxon>
        <taxon>Tetraselmis</taxon>
    </lineage>
</organism>
<evidence type="ECO:0000256" key="1">
    <source>
        <dbReference type="SAM" id="MobiDB-lite"/>
    </source>
</evidence>
<evidence type="ECO:0000313" key="2">
    <source>
        <dbReference type="EMBL" id="JAC61342.1"/>
    </source>
</evidence>
<feature type="non-terminal residue" evidence="2">
    <location>
        <position position="71"/>
    </location>
</feature>
<sequence length="71" mass="7261">RAALCWQRAATVPGDATAAGPPQGPAEAPRRGRRTKGPSPVPRLGEGGASVPRGAQRGAAHHVRVVVVPRL</sequence>
<proteinExistence type="predicted"/>
<dbReference type="AlphaFoldDB" id="A0A061QL00"/>
<name>A0A061QL00_9CHLO</name>
<reference evidence="2" key="1">
    <citation type="submission" date="2014-05" db="EMBL/GenBank/DDBJ databases">
        <title>The transcriptome of the halophilic microalga Tetraselmis sp. GSL018 isolated from the Great Salt Lake, Utah.</title>
        <authorList>
            <person name="Jinkerson R.E."/>
            <person name="D'Adamo S."/>
            <person name="Posewitz M.C."/>
        </authorList>
    </citation>
    <scope>NUCLEOTIDE SEQUENCE</scope>
    <source>
        <strain evidence="2">GSL018</strain>
    </source>
</reference>